<protein>
    <submittedName>
        <fullName evidence="1">Uncharacterized protein</fullName>
    </submittedName>
</protein>
<reference evidence="2" key="2">
    <citation type="submission" date="2015-01" db="EMBL/GenBank/DDBJ databases">
        <title>Evolutionary Origins and Diversification of the Mycorrhizal Mutualists.</title>
        <authorList>
            <consortium name="DOE Joint Genome Institute"/>
            <consortium name="Mycorrhizal Genomics Consortium"/>
            <person name="Kohler A."/>
            <person name="Kuo A."/>
            <person name="Nagy L.G."/>
            <person name="Floudas D."/>
            <person name="Copeland A."/>
            <person name="Barry K.W."/>
            <person name="Cichocki N."/>
            <person name="Veneault-Fourrey C."/>
            <person name="LaButti K."/>
            <person name="Lindquist E.A."/>
            <person name="Lipzen A."/>
            <person name="Lundell T."/>
            <person name="Morin E."/>
            <person name="Murat C."/>
            <person name="Riley R."/>
            <person name="Ohm R."/>
            <person name="Sun H."/>
            <person name="Tunlid A."/>
            <person name="Henrissat B."/>
            <person name="Grigoriev I.V."/>
            <person name="Hibbett D.S."/>
            <person name="Martin F."/>
        </authorList>
    </citation>
    <scope>NUCLEOTIDE SEQUENCE [LARGE SCALE GENOMIC DNA]</scope>
    <source>
        <strain evidence="2">UH-Slu-Lm8-n1</strain>
    </source>
</reference>
<evidence type="ECO:0000313" key="2">
    <source>
        <dbReference type="Proteomes" id="UP000054485"/>
    </source>
</evidence>
<accession>A0A0D0AUK3</accession>
<organism evidence="1 2">
    <name type="scientific">Suillus luteus UH-Slu-Lm8-n1</name>
    <dbReference type="NCBI Taxonomy" id="930992"/>
    <lineage>
        <taxon>Eukaryota</taxon>
        <taxon>Fungi</taxon>
        <taxon>Dikarya</taxon>
        <taxon>Basidiomycota</taxon>
        <taxon>Agaricomycotina</taxon>
        <taxon>Agaricomycetes</taxon>
        <taxon>Agaricomycetidae</taxon>
        <taxon>Boletales</taxon>
        <taxon>Suillineae</taxon>
        <taxon>Suillaceae</taxon>
        <taxon>Suillus</taxon>
    </lineage>
</organism>
<dbReference type="InParanoid" id="A0A0D0AUK3"/>
<dbReference type="OrthoDB" id="2677114at2759"/>
<proteinExistence type="predicted"/>
<dbReference type="AlphaFoldDB" id="A0A0D0AUK3"/>
<dbReference type="Proteomes" id="UP000054485">
    <property type="component" value="Unassembled WGS sequence"/>
</dbReference>
<reference evidence="1 2" key="1">
    <citation type="submission" date="2014-04" db="EMBL/GenBank/DDBJ databases">
        <authorList>
            <consortium name="DOE Joint Genome Institute"/>
            <person name="Kuo A."/>
            <person name="Ruytinx J."/>
            <person name="Rineau F."/>
            <person name="Colpaert J."/>
            <person name="Kohler A."/>
            <person name="Nagy L.G."/>
            <person name="Floudas D."/>
            <person name="Copeland A."/>
            <person name="Barry K.W."/>
            <person name="Cichocki N."/>
            <person name="Veneault-Fourrey C."/>
            <person name="LaButti K."/>
            <person name="Lindquist E.A."/>
            <person name="Lipzen A."/>
            <person name="Lundell T."/>
            <person name="Morin E."/>
            <person name="Murat C."/>
            <person name="Sun H."/>
            <person name="Tunlid A."/>
            <person name="Henrissat B."/>
            <person name="Grigoriev I.V."/>
            <person name="Hibbett D.S."/>
            <person name="Martin F."/>
            <person name="Nordberg H.P."/>
            <person name="Cantor M.N."/>
            <person name="Hua S.X."/>
        </authorList>
    </citation>
    <scope>NUCLEOTIDE SEQUENCE [LARGE SCALE GENOMIC DNA]</scope>
    <source>
        <strain evidence="1 2">UH-Slu-Lm8-n1</strain>
    </source>
</reference>
<name>A0A0D0AUK3_9AGAM</name>
<keyword evidence="2" id="KW-1185">Reference proteome</keyword>
<dbReference type="EMBL" id="KN835174">
    <property type="protein sequence ID" value="KIK45361.1"/>
    <property type="molecule type" value="Genomic_DNA"/>
</dbReference>
<sequence length="198" mass="21880">MALISPQRVAAMILEREFPTTPTIQPPAATLLVGHLVINFRQSSLASPDSWFIDHFISDAGCGNTLGVGDHVIVYRDLLTNQTNPDILPAFSGRLTRVTAWSSAAVEFDVFDDHVGGSHPRTIRVPRGATKLSWGRNLQGRLHFLPRCFHEVPRPSFTLMPKCAQPSIVGRERVPRDSDDLPQWDLAPSWGMASGFLT</sequence>
<dbReference type="HOGENOM" id="CLU_1378957_0_0_1"/>
<evidence type="ECO:0000313" key="1">
    <source>
        <dbReference type="EMBL" id="KIK45361.1"/>
    </source>
</evidence>
<gene>
    <name evidence="1" type="ORF">CY34DRAFT_10439</name>
</gene>